<dbReference type="Pfam" id="PF00072">
    <property type="entry name" value="Response_reg"/>
    <property type="match status" value="1"/>
</dbReference>
<proteinExistence type="predicted"/>
<evidence type="ECO:0000256" key="1">
    <source>
        <dbReference type="ARBA" id="ARBA00022553"/>
    </source>
</evidence>
<keyword evidence="1 2" id="KW-0597">Phosphoprotein</keyword>
<dbReference type="Proteomes" id="UP000297258">
    <property type="component" value="Unassembled WGS sequence"/>
</dbReference>
<dbReference type="AlphaFoldDB" id="A0A4Y9T3U4"/>
<dbReference type="PANTHER" id="PTHR44591:SF3">
    <property type="entry name" value="RESPONSE REGULATORY DOMAIN-CONTAINING PROTEIN"/>
    <property type="match status" value="1"/>
</dbReference>
<dbReference type="InterPro" id="IPR011006">
    <property type="entry name" value="CheY-like_superfamily"/>
</dbReference>
<sequence length="239" mass="25554">MATILVVDDRPSNREFLLTLLGFTGHHLLQARDGAEALTLVRAERPDLIITDLLMPTMDGYEFVQRLRADPELAATRVIFYSAVFAEREMSEMAHSCGVRTVLPKPCDAQAIFDAVNAELGLDMASAPPAANNAIAPLVAVAPGDRLAARLGALEQLCLRLIGERRPDALAAVFLQAVNDIIGADQLALCLLESDESRVRHLEGHGIDGALLLSHALDRTGLPGALLAARAPLRLTGGD</sequence>
<dbReference type="Gene3D" id="3.40.50.2300">
    <property type="match status" value="1"/>
</dbReference>
<evidence type="ECO:0000259" key="3">
    <source>
        <dbReference type="PROSITE" id="PS50110"/>
    </source>
</evidence>
<dbReference type="GO" id="GO:0000160">
    <property type="term" value="P:phosphorelay signal transduction system"/>
    <property type="evidence" value="ECO:0007669"/>
    <property type="project" value="InterPro"/>
</dbReference>
<comment type="caution">
    <text evidence="4">The sequence shown here is derived from an EMBL/GenBank/DDBJ whole genome shotgun (WGS) entry which is preliminary data.</text>
</comment>
<dbReference type="InterPro" id="IPR050595">
    <property type="entry name" value="Bact_response_regulator"/>
</dbReference>
<dbReference type="PANTHER" id="PTHR44591">
    <property type="entry name" value="STRESS RESPONSE REGULATOR PROTEIN 1"/>
    <property type="match status" value="1"/>
</dbReference>
<dbReference type="InterPro" id="IPR001789">
    <property type="entry name" value="Sig_transdc_resp-reg_receiver"/>
</dbReference>
<reference evidence="4 5" key="1">
    <citation type="submission" date="2019-03" db="EMBL/GenBank/DDBJ databases">
        <title>Draft genome of Massilia hortus sp. nov., a novel bacterial species of the Oxalobacteraceae family.</title>
        <authorList>
            <person name="Peta V."/>
            <person name="Raths R."/>
            <person name="Bucking H."/>
        </authorList>
    </citation>
    <scope>NUCLEOTIDE SEQUENCE [LARGE SCALE GENOMIC DNA]</scope>
    <source>
        <strain evidence="4 5">ONC3</strain>
    </source>
</reference>
<dbReference type="RefSeq" id="WP_135190145.1">
    <property type="nucleotide sequence ID" value="NZ_SPUM01000082.1"/>
</dbReference>
<evidence type="ECO:0000256" key="2">
    <source>
        <dbReference type="PROSITE-ProRule" id="PRU00169"/>
    </source>
</evidence>
<dbReference type="OrthoDB" id="9801101at2"/>
<dbReference type="SMART" id="SM00448">
    <property type="entry name" value="REC"/>
    <property type="match status" value="1"/>
</dbReference>
<feature type="non-terminal residue" evidence="4">
    <location>
        <position position="239"/>
    </location>
</feature>
<name>A0A4Y9T3U4_9BURK</name>
<dbReference type="EMBL" id="SPUM01000082">
    <property type="protein sequence ID" value="TFW31730.1"/>
    <property type="molecule type" value="Genomic_DNA"/>
</dbReference>
<accession>A0A4Y9T3U4</accession>
<feature type="modified residue" description="4-aspartylphosphate" evidence="2">
    <location>
        <position position="52"/>
    </location>
</feature>
<dbReference type="PROSITE" id="PS50110">
    <property type="entry name" value="RESPONSE_REGULATORY"/>
    <property type="match status" value="1"/>
</dbReference>
<feature type="domain" description="Response regulatory" evidence="3">
    <location>
        <begin position="3"/>
        <end position="120"/>
    </location>
</feature>
<keyword evidence="5" id="KW-1185">Reference proteome</keyword>
<organism evidence="4 5">
    <name type="scientific">Massilia horti</name>
    <dbReference type="NCBI Taxonomy" id="2562153"/>
    <lineage>
        <taxon>Bacteria</taxon>
        <taxon>Pseudomonadati</taxon>
        <taxon>Pseudomonadota</taxon>
        <taxon>Betaproteobacteria</taxon>
        <taxon>Burkholderiales</taxon>
        <taxon>Oxalobacteraceae</taxon>
        <taxon>Telluria group</taxon>
        <taxon>Massilia</taxon>
    </lineage>
</organism>
<dbReference type="SUPFAM" id="SSF52172">
    <property type="entry name" value="CheY-like"/>
    <property type="match status" value="1"/>
</dbReference>
<evidence type="ECO:0000313" key="4">
    <source>
        <dbReference type="EMBL" id="TFW31730.1"/>
    </source>
</evidence>
<gene>
    <name evidence="4" type="ORF">E4O92_12705</name>
</gene>
<evidence type="ECO:0000313" key="5">
    <source>
        <dbReference type="Proteomes" id="UP000297258"/>
    </source>
</evidence>
<protein>
    <submittedName>
        <fullName evidence="4">Response regulator</fullName>
    </submittedName>
</protein>